<proteinExistence type="predicted"/>
<keyword evidence="6" id="KW-0503">Monooxygenase</keyword>
<dbReference type="PANTHER" id="PTHR43872:SF1">
    <property type="entry name" value="MONOOXYGENASE, PUTATIVE (AFU_ORTHOLOGUE AFUA_8G02570)-RELATED"/>
    <property type="match status" value="1"/>
</dbReference>
<evidence type="ECO:0000256" key="6">
    <source>
        <dbReference type="ARBA" id="ARBA00023033"/>
    </source>
</evidence>
<evidence type="ECO:0000313" key="7">
    <source>
        <dbReference type="EMBL" id="CRG92043.1"/>
    </source>
</evidence>
<keyword evidence="3" id="KW-0274">FAD</keyword>
<dbReference type="OrthoDB" id="66881at2759"/>
<sequence length="501" mass="56290">MASGAGRIPNSDFDVVIIGAGISGVNTAYRIHNELPNHTYAILEARNSLGGTWDLFRYPGIRSDSDLFTFGFSWYPWSSPNPIAEGPAIKKYMKDAAARYGIDQNIYYKHKVNSAHWSGVKKLWSLDVSHGDQPKIVTARFLIFGTGYYDYHKTLATAITGLESFRGTIVHPQFWPEDLNYSNKNVIVVGSGATAITLVPKLAESAAKVTMLQRSPSYIMSLPNSTSAKKTCLLRILPTAVSLKITRILKIIISRIFFVFCRTFPGTARQRLRRATIRQLPKQIAYDPHFKPRYNPWDQRLCVCPNGDFYKSLHTGRVDIKTDTIKQCTESGVQLNSGETLHADIVITATGLKLQFGGGISITVDDKQYHLHEKFMWKGTMMEDLPNAALVIGYTNMSWTLGADVAGILVCRLLKHLERKRSTALIPRVPAGMHLRRQKMLDLSSTYISKAENDLPRTAKTGPWQPKSNYIWDLIAAKYGKLEESLEIIYEEPPSENLKEK</sequence>
<protein>
    <recommendedName>
        <fullName evidence="9">FAD-containing monooxygenase EthA</fullName>
    </recommendedName>
</protein>
<comment type="cofactor">
    <cofactor evidence="1">
        <name>FAD</name>
        <dbReference type="ChEBI" id="CHEBI:57692"/>
    </cofactor>
</comment>
<reference evidence="7 8" key="1">
    <citation type="submission" date="2015-04" db="EMBL/GenBank/DDBJ databases">
        <authorList>
            <person name="Syromyatnikov M.Y."/>
            <person name="Popov V.N."/>
        </authorList>
    </citation>
    <scope>NUCLEOTIDE SEQUENCE [LARGE SCALE GENOMIC DNA]</scope>
    <source>
        <strain evidence="7">WF-38-12</strain>
    </source>
</reference>
<name>A0A0U1M8S0_TALIS</name>
<keyword evidence="2" id="KW-0285">Flavoprotein</keyword>
<dbReference type="InterPro" id="IPR020946">
    <property type="entry name" value="Flavin_mOase-like"/>
</dbReference>
<evidence type="ECO:0000256" key="1">
    <source>
        <dbReference type="ARBA" id="ARBA00001974"/>
    </source>
</evidence>
<dbReference type="GO" id="GO:0050660">
    <property type="term" value="F:flavin adenine dinucleotide binding"/>
    <property type="evidence" value="ECO:0007669"/>
    <property type="project" value="InterPro"/>
</dbReference>
<dbReference type="Gene3D" id="3.50.50.60">
    <property type="entry name" value="FAD/NAD(P)-binding domain"/>
    <property type="match status" value="1"/>
</dbReference>
<evidence type="ECO:0000256" key="2">
    <source>
        <dbReference type="ARBA" id="ARBA00022630"/>
    </source>
</evidence>
<accession>A0A0U1M8S0</accession>
<dbReference type="PANTHER" id="PTHR43872">
    <property type="entry name" value="MONOOXYGENASE, PUTATIVE (AFU_ORTHOLOGUE AFUA_8G02570)-RELATED"/>
    <property type="match status" value="1"/>
</dbReference>
<evidence type="ECO:0008006" key="9">
    <source>
        <dbReference type="Google" id="ProtNLM"/>
    </source>
</evidence>
<gene>
    <name evidence="7" type="ORF">PISL3812_09098</name>
</gene>
<dbReference type="GO" id="GO:0004499">
    <property type="term" value="F:N,N-dimethylaniline monooxygenase activity"/>
    <property type="evidence" value="ECO:0007669"/>
    <property type="project" value="InterPro"/>
</dbReference>
<dbReference type="FunFam" id="3.50.50.60:FF:000228">
    <property type="entry name" value="FAD-containing monooxygenase EthA"/>
    <property type="match status" value="1"/>
</dbReference>
<keyword evidence="4" id="KW-0521">NADP</keyword>
<dbReference type="InterPro" id="IPR036188">
    <property type="entry name" value="FAD/NAD-bd_sf"/>
</dbReference>
<dbReference type="OMA" id="ASWTLKC"/>
<evidence type="ECO:0000313" key="8">
    <source>
        <dbReference type="Proteomes" id="UP000054383"/>
    </source>
</evidence>
<keyword evidence="5" id="KW-0560">Oxidoreductase</keyword>
<dbReference type="Pfam" id="PF00743">
    <property type="entry name" value="FMO-like"/>
    <property type="match status" value="1"/>
</dbReference>
<keyword evidence="8" id="KW-1185">Reference proteome</keyword>
<dbReference type="SUPFAM" id="SSF51905">
    <property type="entry name" value="FAD/NAD(P)-binding domain"/>
    <property type="match status" value="2"/>
</dbReference>
<dbReference type="AlphaFoldDB" id="A0A0U1M8S0"/>
<dbReference type="STRING" id="28573.A0A0U1M8S0"/>
<organism evidence="7 8">
    <name type="scientific">Talaromyces islandicus</name>
    <name type="common">Penicillium islandicum</name>
    <dbReference type="NCBI Taxonomy" id="28573"/>
    <lineage>
        <taxon>Eukaryota</taxon>
        <taxon>Fungi</taxon>
        <taxon>Dikarya</taxon>
        <taxon>Ascomycota</taxon>
        <taxon>Pezizomycotina</taxon>
        <taxon>Eurotiomycetes</taxon>
        <taxon>Eurotiomycetidae</taxon>
        <taxon>Eurotiales</taxon>
        <taxon>Trichocomaceae</taxon>
        <taxon>Talaromyces</taxon>
        <taxon>Talaromyces sect. Islandici</taxon>
    </lineage>
</organism>
<evidence type="ECO:0000256" key="5">
    <source>
        <dbReference type="ARBA" id="ARBA00023002"/>
    </source>
</evidence>
<dbReference type="InterPro" id="IPR051820">
    <property type="entry name" value="FAD-binding_MO"/>
</dbReference>
<dbReference type="Proteomes" id="UP000054383">
    <property type="component" value="Unassembled WGS sequence"/>
</dbReference>
<dbReference type="EMBL" id="CVMT01000011">
    <property type="protein sequence ID" value="CRG92043.1"/>
    <property type="molecule type" value="Genomic_DNA"/>
</dbReference>
<dbReference type="GO" id="GO:0050661">
    <property type="term" value="F:NADP binding"/>
    <property type="evidence" value="ECO:0007669"/>
    <property type="project" value="InterPro"/>
</dbReference>
<evidence type="ECO:0000256" key="4">
    <source>
        <dbReference type="ARBA" id="ARBA00022857"/>
    </source>
</evidence>
<evidence type="ECO:0000256" key="3">
    <source>
        <dbReference type="ARBA" id="ARBA00022827"/>
    </source>
</evidence>